<reference evidence="8" key="1">
    <citation type="submission" date="2016-04" db="EMBL/GenBank/DDBJ databases">
        <authorList>
            <person name="Chen L."/>
            <person name="Zhuang W."/>
            <person name="Wang G."/>
        </authorList>
    </citation>
    <scope>NUCLEOTIDE SEQUENCE [LARGE SCALE GENOMIC DNA]</scope>
    <source>
        <strain evidence="8">208</strain>
    </source>
</reference>
<keyword evidence="3 5" id="KW-1133">Transmembrane helix</keyword>
<dbReference type="PANTHER" id="PTHR11863">
    <property type="entry name" value="STEROL DESATURASE"/>
    <property type="match status" value="1"/>
</dbReference>
<feature type="transmembrane region" description="Helical" evidence="5">
    <location>
        <begin position="12"/>
        <end position="44"/>
    </location>
</feature>
<dbReference type="GO" id="GO:0005506">
    <property type="term" value="F:iron ion binding"/>
    <property type="evidence" value="ECO:0007669"/>
    <property type="project" value="InterPro"/>
</dbReference>
<comment type="caution">
    <text evidence="7">The sequence shown here is derived from an EMBL/GenBank/DDBJ whole genome shotgun (WGS) entry which is preliminary data.</text>
</comment>
<comment type="subcellular location">
    <subcellularLocation>
        <location evidence="1">Membrane</location>
    </subcellularLocation>
</comment>
<feature type="transmembrane region" description="Helical" evidence="5">
    <location>
        <begin position="101"/>
        <end position="122"/>
    </location>
</feature>
<evidence type="ECO:0000313" key="7">
    <source>
        <dbReference type="EMBL" id="OQP59014.1"/>
    </source>
</evidence>
<accession>A0A1V9FKY0</accession>
<evidence type="ECO:0000256" key="2">
    <source>
        <dbReference type="ARBA" id="ARBA00022692"/>
    </source>
</evidence>
<keyword evidence="8" id="KW-1185">Reference proteome</keyword>
<evidence type="ECO:0000313" key="8">
    <source>
        <dbReference type="Proteomes" id="UP000192276"/>
    </source>
</evidence>
<evidence type="ECO:0000256" key="1">
    <source>
        <dbReference type="ARBA" id="ARBA00004370"/>
    </source>
</evidence>
<dbReference type="InterPro" id="IPR006694">
    <property type="entry name" value="Fatty_acid_hydroxylase"/>
</dbReference>
<dbReference type="Pfam" id="PF04116">
    <property type="entry name" value="FA_hydroxylase"/>
    <property type="match status" value="1"/>
</dbReference>
<evidence type="ECO:0000256" key="4">
    <source>
        <dbReference type="ARBA" id="ARBA00023136"/>
    </source>
</evidence>
<dbReference type="STRING" id="550983.A4R26_21735"/>
<dbReference type="RefSeq" id="WP_081164695.1">
    <property type="nucleotide sequence ID" value="NZ_LWBP01000185.1"/>
</dbReference>
<dbReference type="GO" id="GO:0016491">
    <property type="term" value="F:oxidoreductase activity"/>
    <property type="evidence" value="ECO:0007669"/>
    <property type="project" value="InterPro"/>
</dbReference>
<feature type="transmembrane region" description="Helical" evidence="5">
    <location>
        <begin position="65"/>
        <end position="86"/>
    </location>
</feature>
<feature type="transmembrane region" description="Helical" evidence="5">
    <location>
        <begin position="160"/>
        <end position="182"/>
    </location>
</feature>
<dbReference type="Proteomes" id="UP000192276">
    <property type="component" value="Unassembled WGS sequence"/>
</dbReference>
<keyword evidence="2 5" id="KW-0812">Transmembrane</keyword>
<proteinExistence type="predicted"/>
<evidence type="ECO:0000256" key="5">
    <source>
        <dbReference type="SAM" id="Phobius"/>
    </source>
</evidence>
<evidence type="ECO:0000259" key="6">
    <source>
        <dbReference type="Pfam" id="PF04116"/>
    </source>
</evidence>
<keyword evidence="4 5" id="KW-0472">Membrane</keyword>
<protein>
    <submittedName>
        <fullName evidence="7">Sterol desaturase</fullName>
    </submittedName>
</protein>
<sequence length="262" mass="31310">MFIPDVSAPLWFMVTFIVLFTIIVGRYFLVSGLFYLIFYIWFPAKWQQRKISKKEYAPRQLKREISWSMITALIFALTGTLMVLLWQKGYTKIYTDIHEYGWWWLPVSLFISMLLDETYYYWMHRLLHKPAFFKLIHKVHHQSNITSPWTAFSFHPLEGWILSISLPLILMVVPMHPAMILLQLTIMTFSSVVNHLDIEIYPAKFHRHLLGKWLIGATHHSLHHKQFKYNFGLYFTFWDKWKNTESPLLDEAFENATETKTG</sequence>
<dbReference type="OrthoDB" id="9770329at2"/>
<dbReference type="AlphaFoldDB" id="A0A1V9FKY0"/>
<feature type="domain" description="Fatty acid hydroxylase" evidence="6">
    <location>
        <begin position="111"/>
        <end position="244"/>
    </location>
</feature>
<dbReference type="GO" id="GO:0016020">
    <property type="term" value="C:membrane"/>
    <property type="evidence" value="ECO:0007669"/>
    <property type="project" value="UniProtKB-SubCell"/>
</dbReference>
<name>A0A1V9FKY0_9BACT</name>
<evidence type="ECO:0000256" key="3">
    <source>
        <dbReference type="ARBA" id="ARBA00022989"/>
    </source>
</evidence>
<dbReference type="EMBL" id="LWBP01000185">
    <property type="protein sequence ID" value="OQP59014.1"/>
    <property type="molecule type" value="Genomic_DNA"/>
</dbReference>
<dbReference type="InterPro" id="IPR050307">
    <property type="entry name" value="Sterol_Desaturase_Related"/>
</dbReference>
<gene>
    <name evidence="7" type="ORF">A4R26_21735</name>
</gene>
<dbReference type="GO" id="GO:0008610">
    <property type="term" value="P:lipid biosynthetic process"/>
    <property type="evidence" value="ECO:0007669"/>
    <property type="project" value="InterPro"/>
</dbReference>
<organism evidence="7 8">
    <name type="scientific">Niastella populi</name>
    <dbReference type="NCBI Taxonomy" id="550983"/>
    <lineage>
        <taxon>Bacteria</taxon>
        <taxon>Pseudomonadati</taxon>
        <taxon>Bacteroidota</taxon>
        <taxon>Chitinophagia</taxon>
        <taxon>Chitinophagales</taxon>
        <taxon>Chitinophagaceae</taxon>
        <taxon>Niastella</taxon>
    </lineage>
</organism>